<dbReference type="OrthoDB" id="436461at2"/>
<gene>
    <name evidence="2" type="ORF">BKE30_02905</name>
</gene>
<keyword evidence="2" id="KW-0378">Hydrolase</keyword>
<feature type="domain" description="Putative endonuclease Z1" evidence="1">
    <location>
        <begin position="436"/>
        <end position="669"/>
    </location>
</feature>
<dbReference type="InterPro" id="IPR049663">
    <property type="entry name" value="MzaC"/>
</dbReference>
<dbReference type="EMBL" id="MLCN01000007">
    <property type="protein sequence ID" value="ONG41852.1"/>
    <property type="molecule type" value="Genomic_DNA"/>
</dbReference>
<accession>A0A1S8CWZ5</accession>
<dbReference type="InterPro" id="IPR018310">
    <property type="entry name" value="Put_endonuclease_Z1-dom"/>
</dbReference>
<dbReference type="Proteomes" id="UP000192132">
    <property type="component" value="Unassembled WGS sequence"/>
</dbReference>
<dbReference type="Pfam" id="PF10593">
    <property type="entry name" value="Z1"/>
    <property type="match status" value="1"/>
</dbReference>
<comment type="caution">
    <text evidence="2">The sequence shown here is derived from an EMBL/GenBank/DDBJ whole genome shotgun (WGS) entry which is preliminary data.</text>
</comment>
<dbReference type="GO" id="GO:0004519">
    <property type="term" value="F:endonuclease activity"/>
    <property type="evidence" value="ECO:0007669"/>
    <property type="project" value="UniProtKB-KW"/>
</dbReference>
<name>A0A1S8CWZ5_9GAMM</name>
<keyword evidence="2" id="KW-0540">Nuclease</keyword>
<sequence length="951" mass="107858">MSESNKIKVINVVQALLNDEDDKTLITPSLIEERIDQALMLSPKWKVDLDRDEVVKELIRRYSIWIGQDSALVNNEGHIPWLTPDRKANWRYWQRYRTWQESFLPWAAVEGLDKSTDEILELLEDPERKDPWDRRGLVVGHVQSGKTGNYTGLICKAADAGYKIIIVLAGLHNNLRSQTQMRLDEGFLGYETDPDPSRLRLIGVGEVDSDINIRPNYVTNRTEKGDFNTKAARTLGIRPEERPWLFVVKKNKTVLSRLHKWILDHMANTTEQETGRKIVTNLPLLVIDDEADNASVDTREQSFDFETDEANEEHNPTAINSLIRQILHAFSRKAYVGYTATPFANIFIHERGRTTKEGNDLFPEAFILNLAAPSNYIGPSRIFGLNTGEEREQMLKPLIHEIDDHNTDDGTSGWMPIKHKSSHQPYHPSEFGMPLSLVEAIDAFILACAVRNLRKQGHQHSSMLVHVTRFNAVQQTVHKQISTHISGMNQRLSRQIDHEEIMARLHWLWLEDFVPATREISEIVPDLVTPGLHDWSQVEQIIPRIVGEISVRMINGTAKDALDYADSATGLKVIAIGGDKLARGLTLEGLTTSYFLRASKMYDTLMQMGRWFGYRPGYLDLCRLYTTSELVEWFQHIADASLELREEFNLMVASGGTPRDFGLKVQSHPVLMVTSPLKMRTARSLQLSFSGSVVETVSFPTDEQVISANFKALKNLIAAMGEEHNLTIRERQSGEHKAGSSNRAYWENISHLDICDFLGSYRTHAESLKANSSLLKDFIEKMARIGELTQWSVAIIGGSLEEQPLIISDKTTIQRARRATNGTHSDRYAIRRLLSPRDESLDLDQGEWEAAIRETTRMRQVENQQESTDIKEPVGIACRLVRGAGSTGIKGYPERGLLLIYLPHDPDNLSLPADSDPFVGFGISFPVSQSGEKVEYMVNNVEWENNYDTFH</sequence>
<dbReference type="STRING" id="1907941.BKE30_02905"/>
<organism evidence="2 3">
    <name type="scientific">Alkanindiges hydrocarboniclasticus</name>
    <dbReference type="NCBI Taxonomy" id="1907941"/>
    <lineage>
        <taxon>Bacteria</taxon>
        <taxon>Pseudomonadati</taxon>
        <taxon>Pseudomonadota</taxon>
        <taxon>Gammaproteobacteria</taxon>
        <taxon>Moraxellales</taxon>
        <taxon>Moraxellaceae</taxon>
        <taxon>Alkanindiges</taxon>
    </lineage>
</organism>
<evidence type="ECO:0000313" key="3">
    <source>
        <dbReference type="Proteomes" id="UP000192132"/>
    </source>
</evidence>
<evidence type="ECO:0000259" key="1">
    <source>
        <dbReference type="Pfam" id="PF10593"/>
    </source>
</evidence>
<protein>
    <submittedName>
        <fullName evidence="2">Endonuclease</fullName>
    </submittedName>
</protein>
<dbReference type="AlphaFoldDB" id="A0A1S8CWZ5"/>
<dbReference type="NCBIfam" id="NF041933">
    <property type="entry name" value="MzaC"/>
    <property type="match status" value="1"/>
</dbReference>
<evidence type="ECO:0000313" key="2">
    <source>
        <dbReference type="EMBL" id="ONG41852.1"/>
    </source>
</evidence>
<proteinExistence type="predicted"/>
<keyword evidence="3" id="KW-1185">Reference proteome</keyword>
<keyword evidence="2" id="KW-0255">Endonuclease</keyword>
<reference evidence="2 3" key="1">
    <citation type="submission" date="2016-10" db="EMBL/GenBank/DDBJ databases">
        <title>Draft Genome sequence of Alkanindiges sp. strain H1.</title>
        <authorList>
            <person name="Subhash Y."/>
            <person name="Lee S."/>
        </authorList>
    </citation>
    <scope>NUCLEOTIDE SEQUENCE [LARGE SCALE GENOMIC DNA]</scope>
    <source>
        <strain evidence="2 3">H1</strain>
    </source>
</reference>